<dbReference type="PANTHER" id="PTHR41687:SF1">
    <property type="entry name" value="SMALL INTEGRAL MEMBRANE PROTEIN 9"/>
    <property type="match status" value="1"/>
</dbReference>
<gene>
    <name evidence="3" type="primary">SMIM9</name>
</gene>
<accession>A0ABM0SF61</accession>
<dbReference type="PANTHER" id="PTHR41687">
    <property type="entry name" value="SMALL INTEGRAL MEMBRANE PROTEIN 9"/>
    <property type="match status" value="1"/>
</dbReference>
<evidence type="ECO:0000313" key="3">
    <source>
        <dbReference type="RefSeq" id="XP_008591502.1"/>
    </source>
</evidence>
<sequence>MEFQKLLSIGFLLCSLTCLSLEVVVSSPSPLSAFEIQEKAGPKPRSGGVFAVRMNPPFSERRQIRVSGQEKLVPCSKIMFTRKQTILVGFHLVQQALTYLPCTEPFAKLRELVVEQPL</sequence>
<dbReference type="InterPro" id="IPR038853">
    <property type="entry name" value="Smim9"/>
</dbReference>
<organism evidence="2 3">
    <name type="scientific">Galeopterus variegatus</name>
    <name type="common">Malayan flying lemur</name>
    <name type="synonym">Cynocephalus variegatus</name>
    <dbReference type="NCBI Taxonomy" id="482537"/>
    <lineage>
        <taxon>Eukaryota</taxon>
        <taxon>Metazoa</taxon>
        <taxon>Chordata</taxon>
        <taxon>Craniata</taxon>
        <taxon>Vertebrata</taxon>
        <taxon>Euteleostomi</taxon>
        <taxon>Mammalia</taxon>
        <taxon>Eutheria</taxon>
        <taxon>Euarchontoglires</taxon>
        <taxon>Dermoptera</taxon>
        <taxon>Cynocephalidae</taxon>
        <taxon>Galeopterus</taxon>
    </lineage>
</organism>
<proteinExistence type="predicted"/>
<feature type="chain" id="PRO_5045115900" evidence="1">
    <location>
        <begin position="21"/>
        <end position="118"/>
    </location>
</feature>
<protein>
    <submittedName>
        <fullName evidence="3">Small integral membrane protein 9</fullName>
    </submittedName>
</protein>
<evidence type="ECO:0000256" key="1">
    <source>
        <dbReference type="SAM" id="SignalP"/>
    </source>
</evidence>
<keyword evidence="1" id="KW-0732">Signal</keyword>
<feature type="signal peptide" evidence="1">
    <location>
        <begin position="1"/>
        <end position="20"/>
    </location>
</feature>
<dbReference type="GeneID" id="103608890"/>
<dbReference type="RefSeq" id="XP_008591502.1">
    <property type="nucleotide sequence ID" value="XM_008593280.1"/>
</dbReference>
<evidence type="ECO:0000313" key="2">
    <source>
        <dbReference type="Proteomes" id="UP000694923"/>
    </source>
</evidence>
<keyword evidence="2" id="KW-1185">Reference proteome</keyword>
<name>A0ABM0SF61_GALVR</name>
<reference evidence="3" key="1">
    <citation type="submission" date="2025-08" db="UniProtKB">
        <authorList>
            <consortium name="RefSeq"/>
        </authorList>
    </citation>
    <scope>IDENTIFICATION</scope>
</reference>
<dbReference type="Proteomes" id="UP000694923">
    <property type="component" value="Unplaced"/>
</dbReference>